<dbReference type="SFLD" id="SFLDG01129">
    <property type="entry name" value="C1.5:_HAD__Beta-PGM__Phosphata"/>
    <property type="match status" value="1"/>
</dbReference>
<dbReference type="InterPro" id="IPR041492">
    <property type="entry name" value="HAD_2"/>
</dbReference>
<dbReference type="Pfam" id="PF13419">
    <property type="entry name" value="HAD_2"/>
    <property type="match status" value="1"/>
</dbReference>
<dbReference type="SFLD" id="SFLDS00003">
    <property type="entry name" value="Haloacid_Dehalogenase"/>
    <property type="match status" value="1"/>
</dbReference>
<dbReference type="Gene3D" id="3.40.50.1000">
    <property type="entry name" value="HAD superfamily/HAD-like"/>
    <property type="match status" value="1"/>
</dbReference>
<dbReference type="PANTHER" id="PTHR43434:SF26">
    <property type="entry name" value="PYROPHOSPHATASE PPAX"/>
    <property type="match status" value="1"/>
</dbReference>
<evidence type="ECO:0000313" key="2">
    <source>
        <dbReference type="Proteomes" id="UP001208017"/>
    </source>
</evidence>
<evidence type="ECO:0000313" key="1">
    <source>
        <dbReference type="EMBL" id="MCX7571052.1"/>
    </source>
</evidence>
<dbReference type="SFLD" id="SFLDG01135">
    <property type="entry name" value="C1.5.6:_HAD__Beta-PGM__Phospha"/>
    <property type="match status" value="1"/>
</dbReference>
<keyword evidence="1" id="KW-0378">Hydrolase</keyword>
<dbReference type="NCBIfam" id="TIGR01549">
    <property type="entry name" value="HAD-SF-IA-v1"/>
    <property type="match status" value="1"/>
</dbReference>
<dbReference type="InterPro" id="IPR036412">
    <property type="entry name" value="HAD-like_sf"/>
</dbReference>
<dbReference type="RefSeq" id="WP_267152299.1">
    <property type="nucleotide sequence ID" value="NZ_JAPMLT010000008.1"/>
</dbReference>
<reference evidence="1 2" key="1">
    <citation type="submission" date="2022-11" db="EMBL/GenBank/DDBJ databases">
        <title>Study of microbial diversity in lake waters.</title>
        <authorList>
            <person name="Zhang J."/>
        </authorList>
    </citation>
    <scope>NUCLEOTIDE SEQUENCE [LARGE SCALE GENOMIC DNA]</scope>
    <source>
        <strain evidence="1 2">DT12</strain>
    </source>
</reference>
<accession>A0ABT3X2A2</accession>
<dbReference type="InterPro" id="IPR023214">
    <property type="entry name" value="HAD_sf"/>
</dbReference>
<comment type="caution">
    <text evidence="1">The sequence shown here is derived from an EMBL/GenBank/DDBJ whole genome shotgun (WGS) entry which is preliminary data.</text>
</comment>
<dbReference type="EMBL" id="JAPMLT010000008">
    <property type="protein sequence ID" value="MCX7571052.1"/>
    <property type="molecule type" value="Genomic_DNA"/>
</dbReference>
<keyword evidence="2" id="KW-1185">Reference proteome</keyword>
<dbReference type="PRINTS" id="PR00413">
    <property type="entry name" value="HADHALOGNASE"/>
</dbReference>
<dbReference type="InterPro" id="IPR006439">
    <property type="entry name" value="HAD-SF_hydro_IA"/>
</dbReference>
<gene>
    <name evidence="1" type="primary">ppaX</name>
    <name evidence="1" type="ORF">OS242_13965</name>
</gene>
<dbReference type="InterPro" id="IPR050155">
    <property type="entry name" value="HAD-like_hydrolase_sf"/>
</dbReference>
<dbReference type="GO" id="GO:0004427">
    <property type="term" value="F:inorganic diphosphate phosphatase activity"/>
    <property type="evidence" value="ECO:0007669"/>
    <property type="project" value="UniProtKB-EC"/>
</dbReference>
<name>A0ABT3X2A2_9BACL</name>
<dbReference type="NCBIfam" id="TIGR01509">
    <property type="entry name" value="HAD-SF-IA-v3"/>
    <property type="match status" value="1"/>
</dbReference>
<dbReference type="SUPFAM" id="SSF56784">
    <property type="entry name" value="HAD-like"/>
    <property type="match status" value="1"/>
</dbReference>
<dbReference type="Gene3D" id="1.10.150.240">
    <property type="entry name" value="Putative phosphatase, domain 2"/>
    <property type="match status" value="1"/>
</dbReference>
<dbReference type="NCBIfam" id="NF009804">
    <property type="entry name" value="PRK13288.1"/>
    <property type="match status" value="1"/>
</dbReference>
<proteinExistence type="predicted"/>
<dbReference type="InterPro" id="IPR023198">
    <property type="entry name" value="PGP-like_dom2"/>
</dbReference>
<sequence length="214" mass="24319">MRFRYVLFDLDGTLLDTNELILRSVEQALEEFAPGRFSRADILPHMGEPLSVQVARFLPERMDEVIARYRQLYMEQHDDLVTAFPHAKEVLERLARDGYRIAVVTSKIRRTAELGWKVCGLPDCHEAFLTIEDTDKHKPDPEPVLKAVERLGAVPAETVMIGDSPYDILAGRAAGVATIGVKWSLRGEEGLREYRPDFLVEDMLELEAIIRGEK</sequence>
<dbReference type="Proteomes" id="UP001208017">
    <property type="component" value="Unassembled WGS sequence"/>
</dbReference>
<protein>
    <submittedName>
        <fullName evidence="1">Pyrophosphatase PpaX</fullName>
        <ecNumber evidence="1">3.6.1.1</ecNumber>
    </submittedName>
</protein>
<dbReference type="EC" id="3.6.1.1" evidence="1"/>
<organism evidence="1 2">
    <name type="scientific">Tumebacillus lacus</name>
    <dbReference type="NCBI Taxonomy" id="2995335"/>
    <lineage>
        <taxon>Bacteria</taxon>
        <taxon>Bacillati</taxon>
        <taxon>Bacillota</taxon>
        <taxon>Bacilli</taxon>
        <taxon>Bacillales</taxon>
        <taxon>Alicyclobacillaceae</taxon>
        <taxon>Tumebacillus</taxon>
    </lineage>
</organism>
<dbReference type="PANTHER" id="PTHR43434">
    <property type="entry name" value="PHOSPHOGLYCOLATE PHOSPHATASE"/>
    <property type="match status" value="1"/>
</dbReference>